<dbReference type="PANTHER" id="PTHR22901:SF0">
    <property type="entry name" value="SIALATE O-ACETYLESTERASE"/>
    <property type="match status" value="1"/>
</dbReference>
<keyword evidence="1" id="KW-0378">Hydrolase</keyword>
<dbReference type="InterPro" id="IPR036514">
    <property type="entry name" value="SGNH_hydro_sf"/>
</dbReference>
<dbReference type="InterPro" id="IPR039329">
    <property type="entry name" value="SIAE"/>
</dbReference>
<sequence length="459" mass="51399">MKYRLLLILSLTACSFQFLFAKIELPTIFSSNMVLQRNAEVTLWGWGAPGEELTIMTGWDGKEYDLKTATDAKWHLIVNTPDAGGPFEMGFTGASNEISLKNILIGEVWLCSGQSNMEWSAHSGIDNAAIEIKNADHPTIRFFSVTKRTAEHPQDNVSGYWDICTPRSMPDFSAVAYFFARRLQDEMNIPIGLIDASWGASCAEVWTPGKVFETHPDLRESAKKIRPNQWVTVEPSTLYNGMIAPLTFFKIAGTLWYQGESNTANAGNYRNLFTTMIGSWRQAWGYDFPFYYVQIAPYNYGNPEEGVRVRDEQRRAMELPNTGMVVTSDICTIDDIHPQNKQDVGIRLANIALKQRYNRMDTEVFGPLFREMKTNGSKVTVFFDHATGLTSRGKEITQFELAGSDGKFHPAKATIQADRVIVSSDQVADPKHVRFAWSNTALAKLFNGAGLPASSFTSD</sequence>
<evidence type="ECO:0000256" key="1">
    <source>
        <dbReference type="ARBA" id="ARBA00022801"/>
    </source>
</evidence>
<evidence type="ECO:0000259" key="2">
    <source>
        <dbReference type="Pfam" id="PF03629"/>
    </source>
</evidence>
<keyword evidence="4" id="KW-1185">Reference proteome</keyword>
<dbReference type="GO" id="GO:0001681">
    <property type="term" value="F:sialate O-acetylesterase activity"/>
    <property type="evidence" value="ECO:0007669"/>
    <property type="project" value="InterPro"/>
</dbReference>
<dbReference type="AlphaFoldDB" id="A0A967ATC6"/>
<reference evidence="3" key="2">
    <citation type="submission" date="2020-03" db="EMBL/GenBank/DDBJ databases">
        <title>Flavobacteriaceae bacterium strain TP-CH-4, a member of the family Flavobacteriaceae isolated from a deep-sea seamount.</title>
        <authorList>
            <person name="Zhang D.-C."/>
        </authorList>
    </citation>
    <scope>NUCLEOTIDE SEQUENCE</scope>
    <source>
        <strain evidence="3">TP-CH-4</strain>
    </source>
</reference>
<dbReference type="RefSeq" id="WP_152574057.1">
    <property type="nucleotide sequence ID" value="NZ_VIKU02000002.1"/>
</dbReference>
<dbReference type="InterPro" id="IPR005181">
    <property type="entry name" value="SASA"/>
</dbReference>
<name>A0A967ATC6_9FLAO</name>
<gene>
    <name evidence="3" type="ORF">FK220_009415</name>
</gene>
<organism evidence="3 4">
    <name type="scientific">Pelagihabitans pacificus</name>
    <dbReference type="NCBI Taxonomy" id="2696054"/>
    <lineage>
        <taxon>Bacteria</taxon>
        <taxon>Pseudomonadati</taxon>
        <taxon>Bacteroidota</taxon>
        <taxon>Flavobacteriia</taxon>
        <taxon>Flavobacteriales</taxon>
        <taxon>Flavobacteriaceae</taxon>
        <taxon>Pelagihabitans</taxon>
    </lineage>
</organism>
<dbReference type="Proteomes" id="UP000707206">
    <property type="component" value="Unassembled WGS sequence"/>
</dbReference>
<evidence type="ECO:0000313" key="4">
    <source>
        <dbReference type="Proteomes" id="UP000707206"/>
    </source>
</evidence>
<feature type="domain" description="Sialate O-acetylesterase" evidence="2">
    <location>
        <begin position="107"/>
        <end position="352"/>
    </location>
</feature>
<dbReference type="GO" id="GO:0005975">
    <property type="term" value="P:carbohydrate metabolic process"/>
    <property type="evidence" value="ECO:0007669"/>
    <property type="project" value="TreeGrafter"/>
</dbReference>
<comment type="caution">
    <text evidence="3">The sequence shown here is derived from an EMBL/GenBank/DDBJ whole genome shotgun (WGS) entry which is preliminary data.</text>
</comment>
<evidence type="ECO:0000313" key="3">
    <source>
        <dbReference type="EMBL" id="NHF59557.1"/>
    </source>
</evidence>
<dbReference type="PANTHER" id="PTHR22901">
    <property type="entry name" value="SIALATE O-ACETYLESTERASE"/>
    <property type="match status" value="1"/>
</dbReference>
<dbReference type="Gene3D" id="3.40.50.1110">
    <property type="entry name" value="SGNH hydrolase"/>
    <property type="match status" value="1"/>
</dbReference>
<reference evidence="3" key="1">
    <citation type="submission" date="2019-07" db="EMBL/GenBank/DDBJ databases">
        <authorList>
            <person name="De-Chao Zhang Q."/>
        </authorList>
    </citation>
    <scope>NUCLEOTIDE SEQUENCE</scope>
    <source>
        <strain evidence="3">TP-CH-4</strain>
    </source>
</reference>
<proteinExistence type="predicted"/>
<dbReference type="Pfam" id="PF03629">
    <property type="entry name" value="SASA"/>
    <property type="match status" value="1"/>
</dbReference>
<dbReference type="SUPFAM" id="SSF52266">
    <property type="entry name" value="SGNH hydrolase"/>
    <property type="match status" value="1"/>
</dbReference>
<accession>A0A967ATC6</accession>
<protein>
    <submittedName>
        <fullName evidence="3">Sialate O-acetylesterase</fullName>
    </submittedName>
</protein>
<dbReference type="EMBL" id="VIKU02000002">
    <property type="protein sequence ID" value="NHF59557.1"/>
    <property type="molecule type" value="Genomic_DNA"/>
</dbReference>